<dbReference type="GO" id="GO:0009117">
    <property type="term" value="P:nucleotide metabolic process"/>
    <property type="evidence" value="ECO:0007669"/>
    <property type="project" value="UniProtKB-KW"/>
</dbReference>
<feature type="binding site" evidence="10">
    <location>
        <begin position="200"/>
        <end position="201"/>
    </location>
    <ligand>
        <name>substrate</name>
    </ligand>
</feature>
<evidence type="ECO:0000256" key="2">
    <source>
        <dbReference type="ARBA" id="ARBA00011738"/>
    </source>
</evidence>
<sequence length="214" mass="22479">MKLFLASGNAHKVRELREIAAAENAALAAQSQLGGQPACPLAFTIESAAVLGGMPPVVEDTGSFLGNARKKARALVPLLPPDGWALADDSGLCVDALEGGPGVESAYFAGPQADSAANLQKLVEVMRGIPAERRGAHYVCVLVLLGAGGREYSVRGECHGRLALEPVGQGGFGYDPLFVPRGFEHTFGELPEAVKRARSHRSAAWRALIEQLAQ</sequence>
<reference evidence="12" key="1">
    <citation type="submission" date="2016-02" db="EMBL/GenBank/DDBJ databases">
        <authorList>
            <person name="Sanders J.G."/>
            <person name="Lin J.Y."/>
            <person name="Wertz J.T."/>
            <person name="Russell J.A."/>
            <person name="Moreau C.S."/>
            <person name="Powell S."/>
        </authorList>
    </citation>
    <scope>NUCLEOTIDE SEQUENCE [LARGE SCALE GENOMIC DNA]</scope>
    <source>
        <strain evidence="12">CAG34</strain>
    </source>
</reference>
<gene>
    <name evidence="11" type="ORF">AXK11_03955</name>
</gene>
<dbReference type="CDD" id="cd00515">
    <property type="entry name" value="HAM1"/>
    <property type="match status" value="1"/>
</dbReference>
<feature type="binding site" evidence="10">
    <location>
        <position position="89"/>
    </location>
    <ligand>
        <name>Mg(2+)</name>
        <dbReference type="ChEBI" id="CHEBI:18420"/>
    </ligand>
</feature>
<dbReference type="Proteomes" id="UP000070058">
    <property type="component" value="Unassembled WGS sequence"/>
</dbReference>
<comment type="subunit">
    <text evidence="2 10">Homodimer.</text>
</comment>
<dbReference type="EMBL" id="LSZQ01000030">
    <property type="protein sequence ID" value="KXU36519.1"/>
    <property type="molecule type" value="Genomic_DNA"/>
</dbReference>
<feature type="binding site" evidence="10">
    <location>
        <position position="90"/>
    </location>
    <ligand>
        <name>substrate</name>
    </ligand>
</feature>
<dbReference type="InterPro" id="IPR029001">
    <property type="entry name" value="ITPase-like_fam"/>
</dbReference>
<organism evidence="11 12">
    <name type="scientific">Cephaloticoccus primus</name>
    <dbReference type="NCBI Taxonomy" id="1548207"/>
    <lineage>
        <taxon>Bacteria</taxon>
        <taxon>Pseudomonadati</taxon>
        <taxon>Verrucomicrobiota</taxon>
        <taxon>Opitutia</taxon>
        <taxon>Opitutales</taxon>
        <taxon>Opitutaceae</taxon>
        <taxon>Cephaloticoccus</taxon>
    </lineage>
</organism>
<protein>
    <recommendedName>
        <fullName evidence="10">dITP/XTP pyrophosphatase</fullName>
        <ecNumber evidence="10">3.6.1.66</ecNumber>
    </recommendedName>
    <alternativeName>
        <fullName evidence="10">Non-canonical purine NTP pyrophosphatase</fullName>
    </alternativeName>
    <alternativeName>
        <fullName evidence="10">Non-standard purine NTP pyrophosphatase</fullName>
    </alternativeName>
    <alternativeName>
        <fullName evidence="10">Nucleoside-triphosphate diphosphatase</fullName>
    </alternativeName>
    <alternativeName>
        <fullName evidence="10">Nucleoside-triphosphate pyrophosphatase</fullName>
        <shortName evidence="10">NTPase</shortName>
    </alternativeName>
</protein>
<accession>A0A139SPJ7</accession>
<comment type="similarity">
    <text evidence="1 10">Belongs to the HAM1 NTPase family.</text>
</comment>
<evidence type="ECO:0000256" key="10">
    <source>
        <dbReference type="HAMAP-Rule" id="MF_01405"/>
    </source>
</evidence>
<feature type="binding site" evidence="10">
    <location>
        <begin position="172"/>
        <end position="175"/>
    </location>
    <ligand>
        <name>substrate</name>
    </ligand>
</feature>
<feature type="binding site" evidence="10">
    <location>
        <position position="195"/>
    </location>
    <ligand>
        <name>substrate</name>
    </ligand>
</feature>
<evidence type="ECO:0000256" key="8">
    <source>
        <dbReference type="ARBA" id="ARBA00051875"/>
    </source>
</evidence>
<dbReference type="GO" id="GO:0036222">
    <property type="term" value="F:XTP diphosphatase activity"/>
    <property type="evidence" value="ECO:0007669"/>
    <property type="project" value="UniProtKB-UniRule"/>
</dbReference>
<comment type="cofactor">
    <cofactor evidence="10">
        <name>Mg(2+)</name>
        <dbReference type="ChEBI" id="CHEBI:18420"/>
    </cofactor>
    <text evidence="10">Binds 1 Mg(2+) ion per subunit.</text>
</comment>
<dbReference type="HAMAP" id="MF_01405">
    <property type="entry name" value="Non_canon_purine_NTPase"/>
    <property type="match status" value="1"/>
</dbReference>
<dbReference type="SUPFAM" id="SSF52972">
    <property type="entry name" value="ITPase-like"/>
    <property type="match status" value="1"/>
</dbReference>
<evidence type="ECO:0000313" key="12">
    <source>
        <dbReference type="Proteomes" id="UP000070058"/>
    </source>
</evidence>
<keyword evidence="5 10" id="KW-0378">Hydrolase</keyword>
<comment type="caution">
    <text evidence="11">The sequence shown here is derived from an EMBL/GenBank/DDBJ whole genome shotgun (WGS) entry which is preliminary data.</text>
</comment>
<dbReference type="Gene3D" id="3.90.950.10">
    <property type="match status" value="1"/>
</dbReference>
<evidence type="ECO:0000256" key="4">
    <source>
        <dbReference type="ARBA" id="ARBA00022741"/>
    </source>
</evidence>
<dbReference type="GO" id="GO:0035870">
    <property type="term" value="F:dITP diphosphatase activity"/>
    <property type="evidence" value="ECO:0007669"/>
    <property type="project" value="UniProtKB-UniRule"/>
</dbReference>
<dbReference type="RefSeq" id="WP_068629468.1">
    <property type="nucleotide sequence ID" value="NZ_LSZQ01000030.1"/>
</dbReference>
<dbReference type="InterPro" id="IPR002637">
    <property type="entry name" value="RdgB/HAM1"/>
</dbReference>
<evidence type="ECO:0000256" key="6">
    <source>
        <dbReference type="ARBA" id="ARBA00022842"/>
    </source>
</evidence>
<comment type="function">
    <text evidence="10">Pyrophosphatase that catalyzes the hydrolysis of nucleoside triphosphates to their monophosphate derivatives, with a high preference for the non-canonical purine nucleotides XTP (xanthosine triphosphate), dITP (deoxyinosine triphosphate) and ITP. Seems to function as a house-cleaning enzyme that removes non-canonical purine nucleotides from the nucleotide pool, thus preventing their incorporation into DNA/RNA and avoiding chromosomal lesions.</text>
</comment>
<keyword evidence="7 10" id="KW-0546">Nucleotide metabolism</keyword>
<keyword evidence="3 10" id="KW-0479">Metal-binding</keyword>
<comment type="catalytic activity">
    <reaction evidence="9 10">
        <text>XTP + H2O = XMP + diphosphate + H(+)</text>
        <dbReference type="Rhea" id="RHEA:28610"/>
        <dbReference type="ChEBI" id="CHEBI:15377"/>
        <dbReference type="ChEBI" id="CHEBI:15378"/>
        <dbReference type="ChEBI" id="CHEBI:33019"/>
        <dbReference type="ChEBI" id="CHEBI:57464"/>
        <dbReference type="ChEBI" id="CHEBI:61314"/>
        <dbReference type="EC" id="3.6.1.66"/>
    </reaction>
</comment>
<evidence type="ECO:0000256" key="5">
    <source>
        <dbReference type="ARBA" id="ARBA00022801"/>
    </source>
</evidence>
<dbReference type="FunFam" id="3.90.950.10:FF:000001">
    <property type="entry name" value="dITP/XTP pyrophosphatase"/>
    <property type="match status" value="1"/>
</dbReference>
<dbReference type="GO" id="GO:0017111">
    <property type="term" value="F:ribonucleoside triphosphate phosphatase activity"/>
    <property type="evidence" value="ECO:0007669"/>
    <property type="project" value="InterPro"/>
</dbReference>
<dbReference type="PANTHER" id="PTHR11067">
    <property type="entry name" value="INOSINE TRIPHOSPHATE PYROPHOSPHATASE/HAM1 PROTEIN"/>
    <property type="match status" value="1"/>
</dbReference>
<evidence type="ECO:0000256" key="1">
    <source>
        <dbReference type="ARBA" id="ARBA00008023"/>
    </source>
</evidence>
<proteinExistence type="inferred from homology"/>
<comment type="catalytic activity">
    <reaction evidence="10">
        <text>ITP + H2O = IMP + diphosphate + H(+)</text>
        <dbReference type="Rhea" id="RHEA:29399"/>
        <dbReference type="ChEBI" id="CHEBI:15377"/>
        <dbReference type="ChEBI" id="CHEBI:15378"/>
        <dbReference type="ChEBI" id="CHEBI:33019"/>
        <dbReference type="ChEBI" id="CHEBI:58053"/>
        <dbReference type="ChEBI" id="CHEBI:61402"/>
        <dbReference type="EC" id="3.6.1.66"/>
    </reaction>
</comment>
<comment type="caution">
    <text evidence="10">Lacks conserved residue(s) required for the propagation of feature annotation.</text>
</comment>
<dbReference type="GO" id="GO:0000166">
    <property type="term" value="F:nucleotide binding"/>
    <property type="evidence" value="ECO:0007669"/>
    <property type="project" value="UniProtKB-KW"/>
</dbReference>
<evidence type="ECO:0000313" key="11">
    <source>
        <dbReference type="EMBL" id="KXU36519.1"/>
    </source>
</evidence>
<keyword evidence="4 10" id="KW-0547">Nucleotide-binding</keyword>
<dbReference type="InterPro" id="IPR020922">
    <property type="entry name" value="dITP/XTP_pyrophosphatase"/>
</dbReference>
<dbReference type="GO" id="GO:0036220">
    <property type="term" value="F:ITP diphosphatase activity"/>
    <property type="evidence" value="ECO:0007669"/>
    <property type="project" value="UniProtKB-UniRule"/>
</dbReference>
<dbReference type="GO" id="GO:0046872">
    <property type="term" value="F:metal ion binding"/>
    <property type="evidence" value="ECO:0007669"/>
    <property type="project" value="UniProtKB-KW"/>
</dbReference>
<keyword evidence="12" id="KW-1185">Reference proteome</keyword>
<dbReference type="AlphaFoldDB" id="A0A139SPJ7"/>
<dbReference type="GO" id="GO:0005829">
    <property type="term" value="C:cytosol"/>
    <property type="evidence" value="ECO:0007669"/>
    <property type="project" value="TreeGrafter"/>
</dbReference>
<dbReference type="EC" id="3.6.1.66" evidence="10"/>
<evidence type="ECO:0000256" key="9">
    <source>
        <dbReference type="ARBA" id="ARBA00052017"/>
    </source>
</evidence>
<evidence type="ECO:0000256" key="3">
    <source>
        <dbReference type="ARBA" id="ARBA00022723"/>
    </source>
</evidence>
<comment type="catalytic activity">
    <reaction evidence="8 10">
        <text>dITP + H2O = dIMP + diphosphate + H(+)</text>
        <dbReference type="Rhea" id="RHEA:28342"/>
        <dbReference type="ChEBI" id="CHEBI:15377"/>
        <dbReference type="ChEBI" id="CHEBI:15378"/>
        <dbReference type="ChEBI" id="CHEBI:33019"/>
        <dbReference type="ChEBI" id="CHEBI:61194"/>
        <dbReference type="ChEBI" id="CHEBI:61382"/>
        <dbReference type="EC" id="3.6.1.66"/>
    </reaction>
</comment>
<dbReference type="Pfam" id="PF01725">
    <property type="entry name" value="Ham1p_like"/>
    <property type="match status" value="1"/>
</dbReference>
<feature type="binding site" evidence="10">
    <location>
        <begin position="7"/>
        <end position="12"/>
    </location>
    <ligand>
        <name>substrate</name>
    </ligand>
</feature>
<dbReference type="GO" id="GO:0009146">
    <property type="term" value="P:purine nucleoside triphosphate catabolic process"/>
    <property type="evidence" value="ECO:0007669"/>
    <property type="project" value="UniProtKB-UniRule"/>
</dbReference>
<name>A0A139SPJ7_9BACT</name>
<keyword evidence="6 10" id="KW-0460">Magnesium</keyword>
<dbReference type="STRING" id="1548207.AXK11_03955"/>
<dbReference type="PANTHER" id="PTHR11067:SF9">
    <property type="entry name" value="INOSINE TRIPHOSPHATE PYROPHOSPHATASE"/>
    <property type="match status" value="1"/>
</dbReference>
<evidence type="ECO:0000256" key="7">
    <source>
        <dbReference type="ARBA" id="ARBA00023080"/>
    </source>
</evidence>
<dbReference type="OrthoDB" id="9807456at2"/>
<feature type="active site" description="Proton acceptor" evidence="10">
    <location>
        <position position="89"/>
    </location>
</feature>